<reference evidence="2 3" key="1">
    <citation type="submission" date="2019-07" db="EMBL/GenBank/DDBJ databases">
        <title>Genomes of Cafeteria roenbergensis.</title>
        <authorList>
            <person name="Fischer M.G."/>
            <person name="Hackl T."/>
            <person name="Roman M."/>
        </authorList>
    </citation>
    <scope>NUCLEOTIDE SEQUENCE [LARGE SCALE GENOMIC DNA]</scope>
    <source>
        <strain evidence="2 3">Cflag</strain>
    </source>
</reference>
<feature type="compositionally biased region" description="Low complexity" evidence="1">
    <location>
        <begin position="464"/>
        <end position="473"/>
    </location>
</feature>
<feature type="compositionally biased region" description="Low complexity" evidence="1">
    <location>
        <begin position="87"/>
        <end position="111"/>
    </location>
</feature>
<sequence>MTLADESVQAVLAVASVRDSESGASQDRGLADEAASLLGEALVVPGSRIIGVSGLEPGADGDDVVSDAECVALHRCLIPSAPGTAAAAAVGPADDTSAGEASDDAPAGRAAGPRRQRGPADARAATLSRHGLLSADDATAECLGAARVSALRRTAQTLAAALSSAGLDARGRIVAVGRTSRLLGNAVWRECSRLDDAGAALEGWTESRWPEEAALNGPARARLLLRRAAREAHVRVAAAVAGAASSPPESPPRGPSGPHGGPALPGARVDEGAGESVLDSATSSCGSAATDAVLEDAASGRMPRLRTALVLVDATLDAGVSLLPLCKRPVVDMVLAATARASVLGPDGAVSLGSPRRCSTPGRVARRLRLLWEAAADESALLHPGRSLGRGLRSLLASLWPDGPELVQLPAGDATSSGPGAAGGALWSAFWLASPAAAVAVACEAVRSAGSALSQRGEATSQEGGSDAAGDASARSTHAAGVSVASSDSLPDGLLARDEEDEALAAAAAALRARAPAFGPWTQLPALAEAAAALLEAFAKAARIARAVTAGTMDVPAQVRGAFRAVAAVLFALALEAEPVG</sequence>
<feature type="region of interest" description="Disordered" evidence="1">
    <location>
        <begin position="87"/>
        <end position="121"/>
    </location>
</feature>
<organism evidence="2 3">
    <name type="scientific">Cafeteria roenbergensis</name>
    <name type="common">Marine flagellate</name>
    <dbReference type="NCBI Taxonomy" id="33653"/>
    <lineage>
        <taxon>Eukaryota</taxon>
        <taxon>Sar</taxon>
        <taxon>Stramenopiles</taxon>
        <taxon>Bigyra</taxon>
        <taxon>Opalozoa</taxon>
        <taxon>Bicosoecida</taxon>
        <taxon>Cafeteriaceae</taxon>
        <taxon>Cafeteria</taxon>
    </lineage>
</organism>
<dbReference type="Proteomes" id="UP000325113">
    <property type="component" value="Unassembled WGS sequence"/>
</dbReference>
<dbReference type="AlphaFoldDB" id="A0A5A8DUF6"/>
<evidence type="ECO:0000256" key="1">
    <source>
        <dbReference type="SAM" id="MobiDB-lite"/>
    </source>
</evidence>
<feature type="region of interest" description="Disordered" evidence="1">
    <location>
        <begin position="240"/>
        <end position="283"/>
    </location>
</feature>
<protein>
    <submittedName>
        <fullName evidence="2">Uncharacterized protein</fullName>
    </submittedName>
</protein>
<dbReference type="EMBL" id="VLTM01000001">
    <property type="protein sequence ID" value="KAA0169046.1"/>
    <property type="molecule type" value="Genomic_DNA"/>
</dbReference>
<feature type="region of interest" description="Disordered" evidence="1">
    <location>
        <begin position="453"/>
        <end position="473"/>
    </location>
</feature>
<comment type="caution">
    <text evidence="2">The sequence shown here is derived from an EMBL/GenBank/DDBJ whole genome shotgun (WGS) entry which is preliminary data.</text>
</comment>
<accession>A0A5A8DUF6</accession>
<feature type="compositionally biased region" description="Polar residues" evidence="1">
    <location>
        <begin position="453"/>
        <end position="463"/>
    </location>
</feature>
<gene>
    <name evidence="2" type="ORF">FNF31_00206</name>
</gene>
<evidence type="ECO:0000313" key="3">
    <source>
        <dbReference type="Proteomes" id="UP000325113"/>
    </source>
</evidence>
<proteinExistence type="predicted"/>
<evidence type="ECO:0000313" key="2">
    <source>
        <dbReference type="EMBL" id="KAA0169046.1"/>
    </source>
</evidence>
<name>A0A5A8DUF6_CAFRO</name>